<evidence type="ECO:0000313" key="5">
    <source>
        <dbReference type="EMBL" id="OAN39116.1"/>
    </source>
</evidence>
<dbReference type="RefSeq" id="WP_064281488.1">
    <property type="nucleotide sequence ID" value="NZ_LWCS01000019.1"/>
</dbReference>
<dbReference type="GO" id="GO:0016491">
    <property type="term" value="F:oxidoreductase activity"/>
    <property type="evidence" value="ECO:0007669"/>
    <property type="project" value="UniProtKB-KW"/>
</dbReference>
<dbReference type="InterPro" id="IPR005475">
    <property type="entry name" value="Transketolase-like_Pyr-bd"/>
</dbReference>
<dbReference type="Gene3D" id="3.40.50.970">
    <property type="match status" value="1"/>
</dbReference>
<reference evidence="5 6" key="1">
    <citation type="submission" date="2016-04" db="EMBL/GenBank/DDBJ databases">
        <title>Draft Genome Sequences of Staphylococcus capitis Strain H36, S. capitis Strain H65, S. cohnii Strain H62, S. hominis Strain H69, Mycobacterium iranicum Strain H39, Plantibacter sp. Strain H53, Pseudomonas oryzihabitans Strain H72, and Microbacterium sp. Strain H83, isolated from residential settings.</title>
        <authorList>
            <person name="Lymperopoulou D."/>
            <person name="Adams R.I."/>
            <person name="Lindow S."/>
            <person name="Coil D.A."/>
            <person name="Jospin G."/>
            <person name="Eisen J.A."/>
        </authorList>
    </citation>
    <scope>NUCLEOTIDE SEQUENCE [LARGE SCALE GENOMIC DNA]</scope>
    <source>
        <strain evidence="5 6">H39</strain>
    </source>
</reference>
<dbReference type="InterPro" id="IPR029061">
    <property type="entry name" value="THDP-binding"/>
</dbReference>
<dbReference type="Pfam" id="PF02780">
    <property type="entry name" value="Transketolase_C"/>
    <property type="match status" value="1"/>
</dbReference>
<dbReference type="eggNOG" id="COG0022">
    <property type="taxonomic scope" value="Bacteria"/>
</dbReference>
<dbReference type="EMBL" id="LWCS01000019">
    <property type="protein sequence ID" value="OAN39116.1"/>
    <property type="molecule type" value="Genomic_DNA"/>
</dbReference>
<keyword evidence="5" id="KW-0670">Pyruvate</keyword>
<dbReference type="PANTHER" id="PTHR43257:SF2">
    <property type="entry name" value="PYRUVATE DEHYDROGENASE E1 COMPONENT SUBUNIT BETA"/>
    <property type="match status" value="1"/>
</dbReference>
<dbReference type="SMART" id="SM00861">
    <property type="entry name" value="Transket_pyr"/>
    <property type="match status" value="1"/>
</dbReference>
<evidence type="ECO:0000259" key="4">
    <source>
        <dbReference type="SMART" id="SM00861"/>
    </source>
</evidence>
<accession>A0A178LZD1</accession>
<dbReference type="PANTHER" id="PTHR43257">
    <property type="entry name" value="PYRUVATE DEHYDROGENASE E1 COMPONENT BETA SUBUNIT"/>
    <property type="match status" value="1"/>
</dbReference>
<keyword evidence="3" id="KW-0786">Thiamine pyrophosphate</keyword>
<sequence length="329" mass="35842">MTSTRTASLADSLNGALHRLMEDDSSVVLIGQDIGALGGVFRVTRGLQERFGRNRVRDAVLAESSIVGQAIGMAMSGLKPICEIQFEGFVYPAMNQIITQAARIPARWNDDMPLHLVIRIPVGGGIRAVEHHSESNEALFAHSPGLHVAYPSHPDDAADMLAYAVDLGTPVVFFEPKRLYWNRRLQARETPHPSGPEGARVVRRGGNKPDITVAGYGAMLDDVLRAAQALEGSIDVEVVDLRWIAPMDTGTVIESVARTGRLLVVHEAVEFCGVGAELVAAVTERAWDTLRTPPRRLAPQRRTYPPAHFEKDYLVDVAGIVSAIEETCK</sequence>
<keyword evidence="2" id="KW-0560">Oxidoreductase</keyword>
<dbReference type="Proteomes" id="UP000078396">
    <property type="component" value="Unassembled WGS sequence"/>
</dbReference>
<evidence type="ECO:0000256" key="3">
    <source>
        <dbReference type="ARBA" id="ARBA00023052"/>
    </source>
</evidence>
<comment type="caution">
    <text evidence="5">The sequence shown here is derived from an EMBL/GenBank/DDBJ whole genome shotgun (WGS) entry which is preliminary data.</text>
</comment>
<evidence type="ECO:0000256" key="1">
    <source>
        <dbReference type="ARBA" id="ARBA00001964"/>
    </source>
</evidence>
<dbReference type="InterPro" id="IPR009014">
    <property type="entry name" value="Transketo_C/PFOR_II"/>
</dbReference>
<dbReference type="InterPro" id="IPR033248">
    <property type="entry name" value="Transketolase_C"/>
</dbReference>
<proteinExistence type="predicted"/>
<comment type="cofactor">
    <cofactor evidence="1">
        <name>thiamine diphosphate</name>
        <dbReference type="ChEBI" id="CHEBI:58937"/>
    </cofactor>
</comment>
<evidence type="ECO:0000256" key="2">
    <source>
        <dbReference type="ARBA" id="ARBA00023002"/>
    </source>
</evidence>
<dbReference type="CDD" id="cd07036">
    <property type="entry name" value="TPP_PYR_E1-PDHc-beta_like"/>
    <property type="match status" value="1"/>
</dbReference>
<organism evidence="5 6">
    <name type="scientific">Mycolicibacterium iranicum</name>
    <name type="common">Mycobacterium iranicum</name>
    <dbReference type="NCBI Taxonomy" id="912594"/>
    <lineage>
        <taxon>Bacteria</taxon>
        <taxon>Bacillati</taxon>
        <taxon>Actinomycetota</taxon>
        <taxon>Actinomycetes</taxon>
        <taxon>Mycobacteriales</taxon>
        <taxon>Mycobacteriaceae</taxon>
        <taxon>Mycolicibacterium</taxon>
    </lineage>
</organism>
<dbReference type="GO" id="GO:0000287">
    <property type="term" value="F:magnesium ion binding"/>
    <property type="evidence" value="ECO:0007669"/>
    <property type="project" value="UniProtKB-ARBA"/>
</dbReference>
<name>A0A178LZD1_MYCIR</name>
<feature type="domain" description="Transketolase-like pyrimidine-binding" evidence="4">
    <location>
        <begin position="7"/>
        <end position="182"/>
    </location>
</feature>
<dbReference type="Pfam" id="PF02779">
    <property type="entry name" value="Transket_pyr"/>
    <property type="match status" value="1"/>
</dbReference>
<dbReference type="OrthoDB" id="4009369at2"/>
<dbReference type="SUPFAM" id="SSF52518">
    <property type="entry name" value="Thiamin diphosphate-binding fold (THDP-binding)"/>
    <property type="match status" value="1"/>
</dbReference>
<dbReference type="AlphaFoldDB" id="A0A178LZD1"/>
<gene>
    <name evidence="5" type="ORF">A4X20_18855</name>
</gene>
<dbReference type="FunFam" id="3.40.50.970:FF:000001">
    <property type="entry name" value="Pyruvate dehydrogenase E1 beta subunit"/>
    <property type="match status" value="1"/>
</dbReference>
<dbReference type="SUPFAM" id="SSF52922">
    <property type="entry name" value="TK C-terminal domain-like"/>
    <property type="match status" value="1"/>
</dbReference>
<dbReference type="Gene3D" id="3.40.50.920">
    <property type="match status" value="1"/>
</dbReference>
<evidence type="ECO:0000313" key="6">
    <source>
        <dbReference type="Proteomes" id="UP000078396"/>
    </source>
</evidence>
<protein>
    <submittedName>
        <fullName evidence="5">Pyruvate dehydrogenase</fullName>
    </submittedName>
</protein>
<dbReference type="STRING" id="912594.AWC12_20235"/>